<protein>
    <submittedName>
        <fullName evidence="2">Uncharacterized protein</fullName>
    </submittedName>
</protein>
<accession>A0A327NQT9</accession>
<comment type="caution">
    <text evidence="2">The sequence shown here is derived from an EMBL/GenBank/DDBJ whole genome shotgun (WGS) entry which is preliminary data.</text>
</comment>
<evidence type="ECO:0000313" key="2">
    <source>
        <dbReference type="EMBL" id="RAI77662.1"/>
    </source>
</evidence>
<gene>
    <name evidence="2" type="ORF">HMF3257_32355</name>
</gene>
<name>A0A327NQT9_9BACT</name>
<proteinExistence type="predicted"/>
<keyword evidence="1" id="KW-0812">Transmembrane</keyword>
<keyword evidence="1" id="KW-0472">Membrane</keyword>
<reference evidence="2 3" key="1">
    <citation type="submission" date="2018-06" db="EMBL/GenBank/DDBJ databases">
        <title>Spirosoma sp. HMF3257 Genome sequencing and assembly.</title>
        <authorList>
            <person name="Kang H."/>
            <person name="Cha I."/>
            <person name="Kim H."/>
            <person name="Kang J."/>
            <person name="Joh K."/>
        </authorList>
    </citation>
    <scope>NUCLEOTIDE SEQUENCE [LARGE SCALE GENOMIC DNA]</scope>
    <source>
        <strain evidence="2 3">HMF3257</strain>
    </source>
</reference>
<keyword evidence="1" id="KW-1133">Transmembrane helix</keyword>
<feature type="transmembrane region" description="Helical" evidence="1">
    <location>
        <begin position="54"/>
        <end position="74"/>
    </location>
</feature>
<organism evidence="2 3">
    <name type="scientific">Spirosoma telluris</name>
    <dbReference type="NCBI Taxonomy" id="2183553"/>
    <lineage>
        <taxon>Bacteria</taxon>
        <taxon>Pseudomonadati</taxon>
        <taxon>Bacteroidota</taxon>
        <taxon>Cytophagia</taxon>
        <taxon>Cytophagales</taxon>
        <taxon>Cytophagaceae</taxon>
        <taxon>Spirosoma</taxon>
    </lineage>
</organism>
<evidence type="ECO:0000256" key="1">
    <source>
        <dbReference type="SAM" id="Phobius"/>
    </source>
</evidence>
<keyword evidence="3" id="KW-1185">Reference proteome</keyword>
<dbReference type="RefSeq" id="WP_111348535.1">
    <property type="nucleotide sequence ID" value="NZ_QLII01000001.1"/>
</dbReference>
<sequence>MILNGQWKAKLNALNDAAQTADPNNDGIVDTQTAYNQWQTASAEAKAAQSKHGLFVACVGLATGAALLETYLLLHKPKPVKGLSIQPASQSVGIALRFDF</sequence>
<evidence type="ECO:0000313" key="3">
    <source>
        <dbReference type="Proteomes" id="UP000249016"/>
    </source>
</evidence>
<dbReference type="Proteomes" id="UP000249016">
    <property type="component" value="Unassembled WGS sequence"/>
</dbReference>
<dbReference type="EMBL" id="QLII01000001">
    <property type="protein sequence ID" value="RAI77662.1"/>
    <property type="molecule type" value="Genomic_DNA"/>
</dbReference>
<dbReference type="AlphaFoldDB" id="A0A327NQT9"/>